<organism evidence="2 3">
    <name type="scientific">Nannocystis bainbridge</name>
    <dbReference type="NCBI Taxonomy" id="2995303"/>
    <lineage>
        <taxon>Bacteria</taxon>
        <taxon>Pseudomonadati</taxon>
        <taxon>Myxococcota</taxon>
        <taxon>Polyangia</taxon>
        <taxon>Nannocystales</taxon>
        <taxon>Nannocystaceae</taxon>
        <taxon>Nannocystis</taxon>
    </lineage>
</organism>
<proteinExistence type="predicted"/>
<protein>
    <recommendedName>
        <fullName evidence="4">MYXO-CTERM domain-containing protein</fullName>
    </recommendedName>
</protein>
<accession>A0ABT5DU38</accession>
<name>A0ABT5DU38_9BACT</name>
<dbReference type="SUPFAM" id="SSF50242">
    <property type="entry name" value="TIMP-like"/>
    <property type="match status" value="1"/>
</dbReference>
<sequence length="208" mass="21415">MSLVAVVVWAVPHEVQACSCMPPPAPTVARDQAEAVFEARVEAVQTSDSNGMVRYGLAVQRVFKGDLPASTTVVTRSSSAACGRSFVVGKSYLLYAHRTPEGDLGDTMCSRTRQMGTADEDLAALGAGTPPPAPAAPESQSREPPRIEPPAAPPALGAPAPTTRQGCDLAGSGPAGLASLVLLALRRRRRAATCVSPHPQGPVSEPGA</sequence>
<keyword evidence="3" id="KW-1185">Reference proteome</keyword>
<gene>
    <name evidence="2" type="ORF">POL25_09695</name>
</gene>
<evidence type="ECO:0000313" key="3">
    <source>
        <dbReference type="Proteomes" id="UP001221686"/>
    </source>
</evidence>
<dbReference type="EMBL" id="JAQNDL010000001">
    <property type="protein sequence ID" value="MDC0717164.1"/>
    <property type="molecule type" value="Genomic_DNA"/>
</dbReference>
<evidence type="ECO:0000256" key="1">
    <source>
        <dbReference type="SAM" id="MobiDB-lite"/>
    </source>
</evidence>
<evidence type="ECO:0000313" key="2">
    <source>
        <dbReference type="EMBL" id="MDC0717164.1"/>
    </source>
</evidence>
<dbReference type="Proteomes" id="UP001221686">
    <property type="component" value="Unassembled WGS sequence"/>
</dbReference>
<comment type="caution">
    <text evidence="2">The sequence shown here is derived from an EMBL/GenBank/DDBJ whole genome shotgun (WGS) entry which is preliminary data.</text>
</comment>
<feature type="region of interest" description="Disordered" evidence="1">
    <location>
        <begin position="123"/>
        <end position="171"/>
    </location>
</feature>
<dbReference type="Gene3D" id="2.40.50.120">
    <property type="match status" value="1"/>
</dbReference>
<reference evidence="2 3" key="1">
    <citation type="submission" date="2022-11" db="EMBL/GenBank/DDBJ databases">
        <title>Minimal conservation of predation-associated metabolite biosynthetic gene clusters underscores biosynthetic potential of Myxococcota including descriptions for ten novel species: Archangium lansinium sp. nov., Myxococcus landrumus sp. nov., Nannocystis bai.</title>
        <authorList>
            <person name="Ahearne A."/>
            <person name="Stevens C."/>
            <person name="Dowd S."/>
        </authorList>
    </citation>
    <scope>NUCLEOTIDE SEQUENCE [LARGE SCALE GENOMIC DNA]</scope>
    <source>
        <strain evidence="2 3">BB15-2</strain>
    </source>
</reference>
<evidence type="ECO:0008006" key="4">
    <source>
        <dbReference type="Google" id="ProtNLM"/>
    </source>
</evidence>
<dbReference type="InterPro" id="IPR008993">
    <property type="entry name" value="TIMP-like_OB-fold"/>
</dbReference>